<keyword evidence="2" id="KW-1185">Reference proteome</keyword>
<accession>A0ABW9AGR0</accession>
<dbReference type="Proteomes" id="UP001629246">
    <property type="component" value="Unassembled WGS sequence"/>
</dbReference>
<evidence type="ECO:0000313" key="2">
    <source>
        <dbReference type="Proteomes" id="UP001629246"/>
    </source>
</evidence>
<proteinExistence type="predicted"/>
<sequence length="44" mass="4714">MSPGYYYPVTPAVIASQQKVADFFFKGGYIQNQIAVGDAVIAMG</sequence>
<name>A0ABW9AGR0_9BURK</name>
<gene>
    <name evidence="1" type="ORF">PQR62_23320</name>
</gene>
<comment type="caution">
    <text evidence="1">The sequence shown here is derived from an EMBL/GenBank/DDBJ whole genome shotgun (WGS) entry which is preliminary data.</text>
</comment>
<organism evidence="1 2">
    <name type="scientific">Herbaspirillum lusitanum</name>
    <dbReference type="NCBI Taxonomy" id="213312"/>
    <lineage>
        <taxon>Bacteria</taxon>
        <taxon>Pseudomonadati</taxon>
        <taxon>Pseudomonadota</taxon>
        <taxon>Betaproteobacteria</taxon>
        <taxon>Burkholderiales</taxon>
        <taxon>Oxalobacteraceae</taxon>
        <taxon>Herbaspirillum</taxon>
    </lineage>
</organism>
<dbReference type="Gene3D" id="3.40.190.10">
    <property type="entry name" value="Periplasmic binding protein-like II"/>
    <property type="match status" value="1"/>
</dbReference>
<dbReference type="RefSeq" id="WP_408160462.1">
    <property type="nucleotide sequence ID" value="NZ_JAQQFM010000013.1"/>
</dbReference>
<protein>
    <submittedName>
        <fullName evidence="1">Uncharacterized protein</fullName>
    </submittedName>
</protein>
<dbReference type="EMBL" id="JAQQFM010000013">
    <property type="protein sequence ID" value="MFL9927222.1"/>
    <property type="molecule type" value="Genomic_DNA"/>
</dbReference>
<evidence type="ECO:0000313" key="1">
    <source>
        <dbReference type="EMBL" id="MFL9927222.1"/>
    </source>
</evidence>
<reference evidence="1 2" key="1">
    <citation type="journal article" date="2024" name="Chem. Sci.">
        <title>Discovery of megapolipeptins by genome mining of a Burkholderiales bacteria collection.</title>
        <authorList>
            <person name="Paulo B.S."/>
            <person name="Recchia M.J.J."/>
            <person name="Lee S."/>
            <person name="Fergusson C.H."/>
            <person name="Romanowski S.B."/>
            <person name="Hernandez A."/>
            <person name="Krull N."/>
            <person name="Liu D.Y."/>
            <person name="Cavanagh H."/>
            <person name="Bos A."/>
            <person name="Gray C.A."/>
            <person name="Murphy B.T."/>
            <person name="Linington R.G."/>
            <person name="Eustaquio A.S."/>
        </authorList>
    </citation>
    <scope>NUCLEOTIDE SEQUENCE [LARGE SCALE GENOMIC DNA]</scope>
    <source>
        <strain evidence="1 2">RL21-008-BIB-A</strain>
    </source>
</reference>